<protein>
    <submittedName>
        <fullName evidence="1">Uncharacterized protein</fullName>
    </submittedName>
</protein>
<evidence type="ECO:0000313" key="2">
    <source>
        <dbReference type="Proteomes" id="UP001159427"/>
    </source>
</evidence>
<keyword evidence="2" id="KW-1185">Reference proteome</keyword>
<name>A0ABN8SV20_9CNID</name>
<dbReference type="Proteomes" id="UP001159427">
    <property type="component" value="Unassembled WGS sequence"/>
</dbReference>
<comment type="caution">
    <text evidence="1">The sequence shown here is derived from an EMBL/GenBank/DDBJ whole genome shotgun (WGS) entry which is preliminary data.</text>
</comment>
<evidence type="ECO:0000313" key="1">
    <source>
        <dbReference type="EMBL" id="CAH3195409.1"/>
    </source>
</evidence>
<organism evidence="1 2">
    <name type="scientific">Porites evermanni</name>
    <dbReference type="NCBI Taxonomy" id="104178"/>
    <lineage>
        <taxon>Eukaryota</taxon>
        <taxon>Metazoa</taxon>
        <taxon>Cnidaria</taxon>
        <taxon>Anthozoa</taxon>
        <taxon>Hexacorallia</taxon>
        <taxon>Scleractinia</taxon>
        <taxon>Fungiina</taxon>
        <taxon>Poritidae</taxon>
        <taxon>Porites</taxon>
    </lineage>
</organism>
<reference evidence="1 2" key="1">
    <citation type="submission" date="2022-05" db="EMBL/GenBank/DDBJ databases">
        <authorList>
            <consortium name="Genoscope - CEA"/>
            <person name="William W."/>
        </authorList>
    </citation>
    <scope>NUCLEOTIDE SEQUENCE [LARGE SCALE GENOMIC DNA]</scope>
</reference>
<sequence length="102" mass="11799">MNLPVRRVERIGRCIECRFYRCNLWLTNSTHLRATCNFPTPGLKITDYARAKLKNHDFFGTFPYQRLHYEYINIRGISCENCTAATKQGNFSSATTSMALLV</sequence>
<accession>A0ABN8SV20</accession>
<gene>
    <name evidence="1" type="ORF">PEVE_00030170</name>
</gene>
<proteinExistence type="predicted"/>
<dbReference type="EMBL" id="CALNXI010004259">
    <property type="protein sequence ID" value="CAH3195409.1"/>
    <property type="molecule type" value="Genomic_DNA"/>
</dbReference>